<dbReference type="PANTHER" id="PTHR28096">
    <property type="entry name" value="PROTEIN FAF1"/>
    <property type="match status" value="1"/>
</dbReference>
<feature type="region of interest" description="Disordered" evidence="2">
    <location>
        <begin position="133"/>
        <end position="183"/>
    </location>
</feature>
<gene>
    <name evidence="3" type="ORF">INT46_003216</name>
</gene>
<keyword evidence="1" id="KW-0175">Coiled coil</keyword>
<feature type="compositionally biased region" description="Basic residues" evidence="2">
    <location>
        <begin position="239"/>
        <end position="248"/>
    </location>
</feature>
<evidence type="ECO:0000256" key="1">
    <source>
        <dbReference type="SAM" id="Coils"/>
    </source>
</evidence>
<keyword evidence="4" id="KW-1185">Reference proteome</keyword>
<feature type="region of interest" description="Disordered" evidence="2">
    <location>
        <begin position="204"/>
        <end position="262"/>
    </location>
</feature>
<sequence>MSSLASLISSVKANTASNAHISRSIKRKATVSKEELKQQKKKLIIEKKQSISKTSGPNVVVFDGSVLQKKPSLEDKASKKRFLDSRISTVDPLDVVEQKNKPTVKDIEEETENQKHDVELKQLLATSNLLEELEREEMTSKERRKNTMKKLEGLGVKSSPGEKMPLSVKLSLDESRKQKGIKKLQEAKDMGIYDKSLKHLYVKTKEKKRDRDPGITNGIGRMKGATLTINKSDIERIKRQGSKKKSFGGKKSGGGGGGGKRR</sequence>
<comment type="caution">
    <text evidence="3">The sequence shown here is derived from an EMBL/GenBank/DDBJ whole genome shotgun (WGS) entry which is preliminary data.</text>
</comment>
<evidence type="ECO:0000256" key="2">
    <source>
        <dbReference type="SAM" id="MobiDB-lite"/>
    </source>
</evidence>
<dbReference type="AlphaFoldDB" id="A0A8H7QSC1"/>
<name>A0A8H7QSC1_9FUNG</name>
<organism evidence="3 4">
    <name type="scientific">Mucor plumbeus</name>
    <dbReference type="NCBI Taxonomy" id="97098"/>
    <lineage>
        <taxon>Eukaryota</taxon>
        <taxon>Fungi</taxon>
        <taxon>Fungi incertae sedis</taxon>
        <taxon>Mucoromycota</taxon>
        <taxon>Mucoromycotina</taxon>
        <taxon>Mucoromycetes</taxon>
        <taxon>Mucorales</taxon>
        <taxon>Mucorineae</taxon>
        <taxon>Mucoraceae</taxon>
        <taxon>Mucor</taxon>
    </lineage>
</organism>
<protein>
    <submittedName>
        <fullName evidence="3">Uncharacterized protein</fullName>
    </submittedName>
</protein>
<reference evidence="3" key="1">
    <citation type="submission" date="2020-12" db="EMBL/GenBank/DDBJ databases">
        <title>Metabolic potential, ecology and presence of endohyphal bacteria is reflected in genomic diversity of Mucoromycotina.</title>
        <authorList>
            <person name="Muszewska A."/>
            <person name="Okrasinska A."/>
            <person name="Steczkiewicz K."/>
            <person name="Drgas O."/>
            <person name="Orlowska M."/>
            <person name="Perlinska-Lenart U."/>
            <person name="Aleksandrzak-Piekarczyk T."/>
            <person name="Szatraj K."/>
            <person name="Zielenkiewicz U."/>
            <person name="Pilsyk S."/>
            <person name="Malc E."/>
            <person name="Mieczkowski P."/>
            <person name="Kruszewska J.S."/>
            <person name="Biernat P."/>
            <person name="Pawlowska J."/>
        </authorList>
    </citation>
    <scope>NUCLEOTIDE SEQUENCE</scope>
    <source>
        <strain evidence="3">CBS 226.32</strain>
    </source>
</reference>
<proteinExistence type="predicted"/>
<dbReference type="GO" id="GO:0000462">
    <property type="term" value="P:maturation of SSU-rRNA from tricistronic rRNA transcript (SSU-rRNA, 5.8S rRNA, LSU-rRNA)"/>
    <property type="evidence" value="ECO:0007669"/>
    <property type="project" value="TreeGrafter"/>
</dbReference>
<dbReference type="GO" id="GO:0005730">
    <property type="term" value="C:nucleolus"/>
    <property type="evidence" value="ECO:0007669"/>
    <property type="project" value="TreeGrafter"/>
</dbReference>
<accession>A0A8H7QSC1</accession>
<dbReference type="OrthoDB" id="5556956at2759"/>
<feature type="compositionally biased region" description="Basic and acidic residues" evidence="2">
    <location>
        <begin position="204"/>
        <end position="213"/>
    </location>
</feature>
<feature type="coiled-coil region" evidence="1">
    <location>
        <begin position="26"/>
        <end position="53"/>
    </location>
</feature>
<dbReference type="Proteomes" id="UP000650833">
    <property type="component" value="Unassembled WGS sequence"/>
</dbReference>
<dbReference type="PANTHER" id="PTHR28096:SF1">
    <property type="entry name" value="PROTEIN FAF1"/>
    <property type="match status" value="1"/>
</dbReference>
<feature type="compositionally biased region" description="Basic and acidic residues" evidence="2">
    <location>
        <begin position="171"/>
        <end position="183"/>
    </location>
</feature>
<evidence type="ECO:0000313" key="4">
    <source>
        <dbReference type="Proteomes" id="UP000650833"/>
    </source>
</evidence>
<feature type="compositionally biased region" description="Gly residues" evidence="2">
    <location>
        <begin position="250"/>
        <end position="262"/>
    </location>
</feature>
<dbReference type="EMBL" id="JAEPRC010000410">
    <property type="protein sequence ID" value="KAG2197909.1"/>
    <property type="molecule type" value="Genomic_DNA"/>
</dbReference>
<dbReference type="InterPro" id="IPR053030">
    <property type="entry name" value="Ribosomal_biogenesis_FAF1-like"/>
</dbReference>
<evidence type="ECO:0000313" key="3">
    <source>
        <dbReference type="EMBL" id="KAG2197909.1"/>
    </source>
</evidence>